<evidence type="ECO:0000256" key="7">
    <source>
        <dbReference type="RuleBase" id="RU363113"/>
    </source>
</evidence>
<dbReference type="AlphaFoldDB" id="A0A5N5SJ56"/>
<accession>A0A5N5SJ56</accession>
<feature type="domain" description="FAD linked oxidase N-terminal" evidence="8">
    <location>
        <begin position="181"/>
        <end position="229"/>
    </location>
</feature>
<keyword evidence="7" id="KW-0444">Lipid biosynthesis</keyword>
<dbReference type="Gene3D" id="1.10.45.10">
    <property type="entry name" value="Vanillyl-alcohol Oxidase, Chain A, domain 4"/>
    <property type="match status" value="1"/>
</dbReference>
<dbReference type="InterPro" id="IPR025650">
    <property type="entry name" value="Alkyl-DHAP_Synthase"/>
</dbReference>
<organism evidence="10 11">
    <name type="scientific">Armadillidium nasatum</name>
    <dbReference type="NCBI Taxonomy" id="96803"/>
    <lineage>
        <taxon>Eukaryota</taxon>
        <taxon>Metazoa</taxon>
        <taxon>Ecdysozoa</taxon>
        <taxon>Arthropoda</taxon>
        <taxon>Crustacea</taxon>
        <taxon>Multicrustacea</taxon>
        <taxon>Malacostraca</taxon>
        <taxon>Eumalacostraca</taxon>
        <taxon>Peracarida</taxon>
        <taxon>Isopoda</taxon>
        <taxon>Oniscidea</taxon>
        <taxon>Crinocheta</taxon>
        <taxon>Armadillidiidae</taxon>
        <taxon>Armadillidium</taxon>
    </lineage>
</organism>
<keyword evidence="5 7" id="KW-0274">FAD</keyword>
<dbReference type="InterPro" id="IPR036318">
    <property type="entry name" value="FAD-bd_PCMH-like_sf"/>
</dbReference>
<dbReference type="UniPathway" id="UPA00781"/>
<evidence type="ECO:0000256" key="6">
    <source>
        <dbReference type="PIRSR" id="PIRSR625650-4"/>
    </source>
</evidence>
<dbReference type="InterPro" id="IPR006094">
    <property type="entry name" value="Oxid_FAD_bind_N"/>
</dbReference>
<dbReference type="Proteomes" id="UP000326759">
    <property type="component" value="Unassembled WGS sequence"/>
</dbReference>
<name>A0A5N5SJ56_9CRUS</name>
<dbReference type="GO" id="GO:0005777">
    <property type="term" value="C:peroxisome"/>
    <property type="evidence" value="ECO:0007669"/>
    <property type="project" value="UniProtKB-SubCell"/>
</dbReference>
<dbReference type="GO" id="GO:0008611">
    <property type="term" value="P:ether lipid biosynthetic process"/>
    <property type="evidence" value="ECO:0007669"/>
    <property type="project" value="UniProtKB-UniPathway"/>
</dbReference>
<sequence length="494" mass="56726">MDPSQRRLETIKKHLHSPENKDVIYSESSVSGKEDKIITKPRETNMVNNHCFKSKQYNKHSNNYNFERVKSFLPLKRQELLKWNGWGYNDSKFVVHRDKDYYITFTGDRYKIGGDLVLPYFATWVIETLGVNFWEYNSARPPFSPSEYPEPIINEDFFHMLLELKIPYSVNGEDRLFRSHELGKRGYTMGHEPDSYEFSSLGGWVATRASGMKKNIYGNIEDIVVQMKVGNTPRNGILGVISEVTVKIRPVPEVRRYGSLVFEDFEKGVACLREVAYHRCQPASIRLMDNEQFKFGHALKPPSTLFGLLSDGIKKIYLTKIKGFNLNEMCVATLLFEGKESDVNAQEKKIYEISQRYGGIPAGESNGERGYMLTFVIAYIRDLAFDYNIVAESFETSVPWDKVDHLCHNVKHRIRQECKARDIKYHFVTCRVTQTYDAGACTSAREEIIGCGGNISHHHGVGKIRREWMAKTVSNTSIGALKALKEYFDPNSHA</sequence>
<dbReference type="Gene3D" id="3.30.160.650">
    <property type="match status" value="1"/>
</dbReference>
<feature type="site" description="Important for enzyme activity" evidence="6">
    <location>
        <position position="255"/>
    </location>
</feature>
<gene>
    <name evidence="10" type="primary">Agps</name>
    <name evidence="10" type="ORF">Anas_10021</name>
</gene>
<keyword evidence="4 7" id="KW-0285">Flavoprotein</keyword>
<comment type="function">
    <text evidence="7">Catalyzes the exchange of an acyl for a long-chain alkyl group and the formation of the ether bond in the biosynthesis of ether phospholipids.</text>
</comment>
<feature type="domain" description="FAD-binding oxidoreductase/transferase type 4 C-terminal" evidence="9">
    <location>
        <begin position="445"/>
        <end position="491"/>
    </location>
</feature>
<keyword evidence="7" id="KW-0576">Peroxisome</keyword>
<comment type="subcellular location">
    <subcellularLocation>
        <location evidence="7">Peroxisome</location>
    </subcellularLocation>
</comment>
<dbReference type="GO" id="GO:0050660">
    <property type="term" value="F:flavin adenine dinucleotide binding"/>
    <property type="evidence" value="ECO:0007669"/>
    <property type="project" value="InterPro"/>
</dbReference>
<reference evidence="10 11" key="1">
    <citation type="journal article" date="2019" name="PLoS Biol.">
        <title>Sex chromosomes control vertical transmission of feminizing Wolbachia symbionts in an isopod.</title>
        <authorList>
            <person name="Becking T."/>
            <person name="Chebbi M.A."/>
            <person name="Giraud I."/>
            <person name="Moumen B."/>
            <person name="Laverre T."/>
            <person name="Caubet Y."/>
            <person name="Peccoud J."/>
            <person name="Gilbert C."/>
            <person name="Cordaux R."/>
        </authorList>
    </citation>
    <scope>NUCLEOTIDE SEQUENCE [LARGE SCALE GENOMIC DNA]</scope>
    <source>
        <strain evidence="10">ANa2</strain>
        <tissue evidence="10">Whole body excluding digestive tract and cuticle</tissue>
    </source>
</reference>
<comment type="similarity">
    <text evidence="2 7">Belongs to the FAD-binding oxidoreductase/transferase type 4 family.</text>
</comment>
<evidence type="ECO:0000259" key="8">
    <source>
        <dbReference type="Pfam" id="PF01565"/>
    </source>
</evidence>
<evidence type="ECO:0000259" key="9">
    <source>
        <dbReference type="Pfam" id="PF02913"/>
    </source>
</evidence>
<dbReference type="SUPFAM" id="SSF55103">
    <property type="entry name" value="FAD-linked oxidases, C-terminal domain"/>
    <property type="match status" value="1"/>
</dbReference>
<dbReference type="EC" id="2.5.1.26" evidence="3 7"/>
<dbReference type="EMBL" id="SEYY01024580">
    <property type="protein sequence ID" value="KAB7494026.1"/>
    <property type="molecule type" value="Genomic_DNA"/>
</dbReference>
<comment type="catalytic activity">
    <reaction evidence="7">
        <text>a long chain fatty alcohol + a 1-acylglycerone 3-phosphate = a 1-O-alkylglycerone 3-phosphate + a long-chain fatty acid + H(+)</text>
        <dbReference type="Rhea" id="RHEA:36171"/>
        <dbReference type="ChEBI" id="CHEBI:15378"/>
        <dbReference type="ChEBI" id="CHEBI:17135"/>
        <dbReference type="ChEBI" id="CHEBI:57534"/>
        <dbReference type="ChEBI" id="CHEBI:57560"/>
        <dbReference type="ChEBI" id="CHEBI:73315"/>
        <dbReference type="EC" id="2.5.1.26"/>
    </reaction>
</comment>
<dbReference type="PANTHER" id="PTHR46568">
    <property type="entry name" value="ALKYLDIHYDROXYACETONEPHOSPHATE SYNTHASE, PEROXISOMAL"/>
    <property type="match status" value="1"/>
</dbReference>
<dbReference type="InterPro" id="IPR016171">
    <property type="entry name" value="Vanillyl_alc_oxidase_C-sub2"/>
</dbReference>
<evidence type="ECO:0000256" key="1">
    <source>
        <dbReference type="ARBA" id="ARBA00004670"/>
    </source>
</evidence>
<dbReference type="SUPFAM" id="SSF56176">
    <property type="entry name" value="FAD-binding/transporter-associated domain-like"/>
    <property type="match status" value="1"/>
</dbReference>
<comment type="pathway">
    <text evidence="1 7">Glycerolipid metabolism; ether lipid biosynthesis.</text>
</comment>
<evidence type="ECO:0000313" key="11">
    <source>
        <dbReference type="Proteomes" id="UP000326759"/>
    </source>
</evidence>
<evidence type="ECO:0000256" key="3">
    <source>
        <dbReference type="ARBA" id="ARBA00012385"/>
    </source>
</evidence>
<evidence type="ECO:0000256" key="2">
    <source>
        <dbReference type="ARBA" id="ARBA00008000"/>
    </source>
</evidence>
<feature type="domain" description="FAD-binding oxidoreductase/transferase type 4 C-terminal" evidence="9">
    <location>
        <begin position="252"/>
        <end position="441"/>
    </location>
</feature>
<keyword evidence="11" id="KW-1185">Reference proteome</keyword>
<dbReference type="InterPro" id="IPR004113">
    <property type="entry name" value="FAD-bd_oxidored_4_C"/>
</dbReference>
<evidence type="ECO:0000256" key="4">
    <source>
        <dbReference type="ARBA" id="ARBA00022630"/>
    </source>
</evidence>
<dbReference type="PANTHER" id="PTHR46568:SF1">
    <property type="entry name" value="ALKYLDIHYDROXYACETONEPHOSPHATE SYNTHASE, PEROXISOMAL"/>
    <property type="match status" value="1"/>
</dbReference>
<comment type="subunit">
    <text evidence="7">Homodimer.</text>
</comment>
<dbReference type="Pfam" id="PF02913">
    <property type="entry name" value="FAD-oxidase_C"/>
    <property type="match status" value="2"/>
</dbReference>
<protein>
    <recommendedName>
        <fullName evidence="3 7">Alkylglycerone-phosphate synthase</fullName>
        <shortName evidence="7">Alkyl-DHAP synthase</shortName>
        <ecNumber evidence="3 7">2.5.1.26</ecNumber>
    </recommendedName>
</protein>
<keyword evidence="7" id="KW-0808">Transferase</keyword>
<evidence type="ECO:0000313" key="10">
    <source>
        <dbReference type="EMBL" id="KAB7494026.1"/>
    </source>
</evidence>
<evidence type="ECO:0000256" key="5">
    <source>
        <dbReference type="ARBA" id="ARBA00022827"/>
    </source>
</evidence>
<dbReference type="GO" id="GO:0008609">
    <property type="term" value="F:alkylglycerone-phosphate synthase activity"/>
    <property type="evidence" value="ECO:0007669"/>
    <property type="project" value="UniProtKB-EC"/>
</dbReference>
<keyword evidence="7" id="KW-0443">Lipid metabolism</keyword>
<dbReference type="InterPro" id="IPR016164">
    <property type="entry name" value="FAD-linked_Oxase-like_C"/>
</dbReference>
<dbReference type="Gene3D" id="3.40.462.40">
    <property type="entry name" value="FAD-linked oxidase, cap domain/gating helix"/>
    <property type="match status" value="1"/>
</dbReference>
<comment type="cofactor">
    <cofactor evidence="7">
        <name>FAD</name>
        <dbReference type="ChEBI" id="CHEBI:57692"/>
    </cofactor>
</comment>
<dbReference type="Pfam" id="PF01565">
    <property type="entry name" value="FAD_binding_4"/>
    <property type="match status" value="1"/>
</dbReference>
<comment type="caution">
    <text evidence="10">The sequence shown here is derived from an EMBL/GenBank/DDBJ whole genome shotgun (WGS) entry which is preliminary data.</text>
</comment>
<proteinExistence type="inferred from homology"/>
<dbReference type="OrthoDB" id="7786253at2759"/>